<evidence type="ECO:0000313" key="2">
    <source>
        <dbReference type="Proteomes" id="UP001224359"/>
    </source>
</evidence>
<comment type="caution">
    <text evidence="1">The sequence shown here is derived from an EMBL/GenBank/DDBJ whole genome shotgun (WGS) entry which is preliminary data.</text>
</comment>
<name>A0ABT9VAR1_9BACI</name>
<sequence length="146" mass="16769">MTNQALTVDITVDTEIKDPNGVDEWIQREEKGSYVQRGGVHLLKYNEDMDGAGTVKTSMIITDDKITLKREGAIKMHQVFRIGSSTETVYRHPYGHFRMETTTNRMEYIKGSENRSGKIYLNYHVALNDDEPREHVLELSFAEEDA</sequence>
<dbReference type="Pfam" id="PF09148">
    <property type="entry name" value="DUF1934"/>
    <property type="match status" value="1"/>
</dbReference>
<dbReference type="SUPFAM" id="SSF50814">
    <property type="entry name" value="Lipocalins"/>
    <property type="match status" value="1"/>
</dbReference>
<dbReference type="InterPro" id="IPR015231">
    <property type="entry name" value="DUF1934"/>
</dbReference>
<gene>
    <name evidence="1" type="ORF">J2S77_000003</name>
</gene>
<dbReference type="Gene3D" id="2.40.128.20">
    <property type="match status" value="1"/>
</dbReference>
<keyword evidence="2" id="KW-1185">Reference proteome</keyword>
<dbReference type="InterPro" id="IPR012674">
    <property type="entry name" value="Calycin"/>
</dbReference>
<accession>A0ABT9VAR1</accession>
<dbReference type="EMBL" id="JAUSTQ010000001">
    <property type="protein sequence ID" value="MDQ0158053.1"/>
    <property type="molecule type" value="Genomic_DNA"/>
</dbReference>
<dbReference type="RefSeq" id="WP_306973455.1">
    <property type="nucleotide sequence ID" value="NZ_JAUSTQ010000001.1"/>
</dbReference>
<dbReference type="Proteomes" id="UP001224359">
    <property type="component" value="Unassembled WGS sequence"/>
</dbReference>
<organism evidence="1 2">
    <name type="scientific">Alkalibacillus salilacus</name>
    <dbReference type="NCBI Taxonomy" id="284582"/>
    <lineage>
        <taxon>Bacteria</taxon>
        <taxon>Bacillati</taxon>
        <taxon>Bacillota</taxon>
        <taxon>Bacilli</taxon>
        <taxon>Bacillales</taxon>
        <taxon>Bacillaceae</taxon>
        <taxon>Alkalibacillus</taxon>
    </lineage>
</organism>
<evidence type="ECO:0000313" key="1">
    <source>
        <dbReference type="EMBL" id="MDQ0158053.1"/>
    </source>
</evidence>
<reference evidence="1 2" key="1">
    <citation type="submission" date="2023-07" db="EMBL/GenBank/DDBJ databases">
        <title>Genomic Encyclopedia of Type Strains, Phase IV (KMG-IV): sequencing the most valuable type-strain genomes for metagenomic binning, comparative biology and taxonomic classification.</title>
        <authorList>
            <person name="Goeker M."/>
        </authorList>
    </citation>
    <scope>NUCLEOTIDE SEQUENCE [LARGE SCALE GENOMIC DNA]</scope>
    <source>
        <strain evidence="1 2">DSM 16460</strain>
    </source>
</reference>
<proteinExistence type="predicted"/>
<protein>
    <submittedName>
        <fullName evidence="1">Uncharacterized beta-barrel protein YwiB (DUF1934 family)</fullName>
    </submittedName>
</protein>